<dbReference type="SUPFAM" id="SSF52777">
    <property type="entry name" value="CoA-dependent acyltransferases"/>
    <property type="match status" value="1"/>
</dbReference>
<dbReference type="InterPro" id="IPR011053">
    <property type="entry name" value="Single_hybrid_motif"/>
</dbReference>
<proteinExistence type="inferred from homology"/>
<evidence type="ECO:0000259" key="12">
    <source>
        <dbReference type="PROSITE" id="PS50968"/>
    </source>
</evidence>
<feature type="compositionally biased region" description="Low complexity" evidence="11">
    <location>
        <begin position="319"/>
        <end position="345"/>
    </location>
</feature>
<dbReference type="STRING" id="73239.Q7RIU5"/>
<evidence type="ECO:0000256" key="2">
    <source>
        <dbReference type="ARBA" id="ARBA00005145"/>
    </source>
</evidence>
<keyword evidence="7" id="KW-0450">Lipoyl</keyword>
<dbReference type="GO" id="GO:0004149">
    <property type="term" value="F:dihydrolipoyllysine-residue succinyltransferase activity"/>
    <property type="evidence" value="ECO:0007669"/>
    <property type="project" value="UniProtKB-EC"/>
</dbReference>
<dbReference type="InParanoid" id="Q7RIU5"/>
<comment type="cofactor">
    <cofactor evidence="1">
        <name>(R)-lipoate</name>
        <dbReference type="ChEBI" id="CHEBI:83088"/>
    </cofactor>
</comment>
<feature type="compositionally biased region" description="Polar residues" evidence="11">
    <location>
        <begin position="705"/>
        <end position="719"/>
    </location>
</feature>
<feature type="compositionally biased region" description="Polar residues" evidence="11">
    <location>
        <begin position="646"/>
        <end position="655"/>
    </location>
</feature>
<dbReference type="NCBIfam" id="TIGR01347">
    <property type="entry name" value="sucB"/>
    <property type="match status" value="1"/>
</dbReference>
<feature type="compositionally biased region" description="Low complexity" evidence="11">
    <location>
        <begin position="298"/>
        <end position="310"/>
    </location>
</feature>
<evidence type="ECO:0000313" key="13">
    <source>
        <dbReference type="EMBL" id="EAA15243.1"/>
    </source>
</evidence>
<dbReference type="InterPro" id="IPR023213">
    <property type="entry name" value="CAT-like_dom_sf"/>
</dbReference>
<feature type="compositionally biased region" description="Low complexity" evidence="11">
    <location>
        <begin position="234"/>
        <end position="243"/>
    </location>
</feature>
<evidence type="ECO:0000256" key="1">
    <source>
        <dbReference type="ARBA" id="ARBA00001938"/>
    </source>
</evidence>
<accession>Q7RIU5</accession>
<evidence type="ECO:0000256" key="9">
    <source>
        <dbReference type="ARBA" id="ARBA00032406"/>
    </source>
</evidence>
<dbReference type="EMBL" id="AABL01001018">
    <property type="protein sequence ID" value="EAA15243.1"/>
    <property type="molecule type" value="Genomic_DNA"/>
</dbReference>
<feature type="region of interest" description="Disordered" evidence="11">
    <location>
        <begin position="494"/>
        <end position="516"/>
    </location>
</feature>
<feature type="compositionally biased region" description="Basic and acidic residues" evidence="11">
    <location>
        <begin position="245"/>
        <end position="268"/>
    </location>
</feature>
<dbReference type="Pfam" id="PF00364">
    <property type="entry name" value="Biotin_lipoyl"/>
    <property type="match status" value="1"/>
</dbReference>
<evidence type="ECO:0000256" key="11">
    <source>
        <dbReference type="SAM" id="MobiDB-lite"/>
    </source>
</evidence>
<evidence type="ECO:0000313" key="14">
    <source>
        <dbReference type="Proteomes" id="UP000008553"/>
    </source>
</evidence>
<protein>
    <recommendedName>
        <fullName evidence="4">dihydrolipoyllysine-residue succinyltransferase</fullName>
        <ecNumber evidence="4">2.3.1.61</ecNumber>
    </recommendedName>
    <alternativeName>
        <fullName evidence="9">2-oxoglutarate dehydrogenase complex component E2</fullName>
    </alternativeName>
</protein>
<dbReference type="GO" id="GO:0033512">
    <property type="term" value="P:L-lysine catabolic process to acetyl-CoA via saccharopine"/>
    <property type="evidence" value="ECO:0007669"/>
    <property type="project" value="UniProtKB-UniPathway"/>
</dbReference>
<evidence type="ECO:0000256" key="7">
    <source>
        <dbReference type="ARBA" id="ARBA00022823"/>
    </source>
</evidence>
<dbReference type="GO" id="GO:0005739">
    <property type="term" value="C:mitochondrion"/>
    <property type="evidence" value="ECO:0007669"/>
    <property type="project" value="TreeGrafter"/>
</dbReference>
<comment type="pathway">
    <text evidence="2">Amino-acid degradation; L-lysine degradation via saccharopine pathway; glutaryl-CoA from L-lysine: step 6/6.</text>
</comment>
<feature type="region of interest" description="Disordered" evidence="11">
    <location>
        <begin position="234"/>
        <end position="365"/>
    </location>
</feature>
<feature type="compositionally biased region" description="Polar residues" evidence="11">
    <location>
        <begin position="738"/>
        <end position="751"/>
    </location>
</feature>
<dbReference type="InterPro" id="IPR050537">
    <property type="entry name" value="2-oxoacid_dehydrogenase"/>
</dbReference>
<keyword evidence="10" id="KW-0175">Coiled coil</keyword>
<feature type="domain" description="Lipoyl-binding" evidence="12">
    <location>
        <begin position="1254"/>
        <end position="1329"/>
    </location>
</feature>
<evidence type="ECO:0000256" key="5">
    <source>
        <dbReference type="ARBA" id="ARBA00022532"/>
    </source>
</evidence>
<dbReference type="SUPFAM" id="SSF51230">
    <property type="entry name" value="Single hybrid motif"/>
    <property type="match status" value="1"/>
</dbReference>
<dbReference type="Pfam" id="PF00198">
    <property type="entry name" value="2-oxoacid_dh"/>
    <property type="match status" value="1"/>
</dbReference>
<dbReference type="Proteomes" id="UP000008553">
    <property type="component" value="Unassembled WGS sequence"/>
</dbReference>
<dbReference type="InterPro" id="IPR001078">
    <property type="entry name" value="2-oxoacid_DH_actylTfrase"/>
</dbReference>
<gene>
    <name evidence="13" type="ORF">PY03521</name>
</gene>
<evidence type="ECO:0000256" key="8">
    <source>
        <dbReference type="ARBA" id="ARBA00023315"/>
    </source>
</evidence>
<feature type="compositionally biased region" description="Basic and acidic residues" evidence="11">
    <location>
        <begin position="687"/>
        <end position="704"/>
    </location>
</feature>
<feature type="compositionally biased region" description="Basic and acidic residues" evidence="11">
    <location>
        <begin position="656"/>
        <end position="667"/>
    </location>
</feature>
<keyword evidence="5" id="KW-0816">Tricarboxylic acid cycle</keyword>
<dbReference type="Gene3D" id="3.30.559.10">
    <property type="entry name" value="Chloramphenicol acetyltransferase-like domain"/>
    <property type="match status" value="1"/>
</dbReference>
<dbReference type="PaxDb" id="73239-Q7RIU5"/>
<dbReference type="GO" id="GO:0006099">
    <property type="term" value="P:tricarboxylic acid cycle"/>
    <property type="evidence" value="ECO:0007669"/>
    <property type="project" value="UniProtKB-KW"/>
</dbReference>
<dbReference type="EC" id="2.3.1.61" evidence="4"/>
<comment type="caution">
    <text evidence="13">The sequence shown here is derived from an EMBL/GenBank/DDBJ whole genome shotgun (WGS) entry which is preliminary data.</text>
</comment>
<sequence>MLRSDVCKNRKNDKLKEQELLNNEKENENLLNLYKNNNEELNITKRCLIQIESELHLYKKQNENQKNEIQKLYKIISCMNKEKILAPPIVLALQNDYAKYKKYGYVDEYTKNGALIEAPSQYNAHGSVNILSTDNTIMKGNKSTTLKRINENDPQGNISCDENLLKLNIIQSQEQKALFNKILDTLNKAQDNQTNFFFSSMVLHYFQKQKKKNSIYSSSASIDNTVSNEINFSENSSTISSSDDSLEKERYSKREKNKNKENEKDRENKKKKNTQYDYSSKKYKNKSNNLKKKRNQVSSKYSNTNSTKSYIENDYAEGNDNSNNDNKYNNSEDSIDSFNSSLSDSYQNDDDHSQTGINEMNSNNVKNKYNAKKNDIFNYENYKEKYIGITRKGLFIYNKKGDEEPIHIILSKNTKNVKMLDNNQIYCFEHTTLDNKREKHYFLIKDGDKYLRMFYALQYADFIKNSYNNVKNKNKTKYVYNEWDNHKYDGRKKFNKEHERTNIKKNNNKYEDDSDSKTSYSAVSDITVNIFTPNGIDKKGNHIPYVCNNVLLKANPNNNHLLLINFGENSKIINCKDYKLKCKNNKIILYFNNLKDQHILIPKNKRSTKTLQNILTKMVWEKKKKKDDAQNSDNNSANSYLNINNDVSQSSVKMSNESDSKEISDNIMDREIDKDVLRETKKKGKLKSKELSIEKEQLTHHENVNKNQSKNDNYQTNHSKSNDENKNETESEKDADTIKSNTLSNMSDSSKQNETFAIKNKTLYICKDGKPFKKNQTSYNEENAFAFHNDNLQILQDDKAQELTFINKKDNGDEETYVFHYPMKNKYDHILSQLNKNKFNIVQKSAYDKIKQADEANQDEENKKVEDINTGGNPLSNVKIEAGLYKKQKEDQFIKNNQIVVIEKGLLLIYTNYGNENSVPILKYTPDACEVIANDQNREISIKDTTSISNEKIVLDCLNKTEFYRWKSALCFGGFIKGETVNTSLMNLKKHIFSINLFDDPNMKSLIKTERDFIYIYPDEKMEKPLFSFNKDKIELVIFPDLRKIRVYLQRDTIYEQRYDILVPLARDFANIKSQIEKYNYYTLSQKKTQKIKKPFVLCKTNIIAIHKNKYKLMPEIIMKKKNTTVTFDKKKLTIIFNIKNEADNKHNETKTITLSNEINFNKWIVTLKIASFISGYTLHENYMAPSITFGHTCPEATSLFRKRSIFESIFRKKSKNCIKQLIYNGNNVKRAFFNVEFRQLVNNYITCKRHFSIDTLKVPRLGDSITEGVINEWKKKVGDYVYSDETLAVIDTDKVSVDINSKSSGALHKIFAEAGDVVLVDSPLCEIDTSAQPNENDIKKNVEVDYEKKLEVNDEIKHTNNNEDIKTKETNIGTKNKNESTFNNESNLGGLSSYQYNNERTEKRIRMLPMRKRIAERLKESQNTCALLTTFNECDMSKAIVLRTELKDIFQKKYGCKLGFVSLFLYASTLALKKMPQVNAYIDNDEIVYKNYIDISVAVATPNGLTVPVIRDCQNKNLPQLELALSDIAAKAKNNKLSLDDFTGGTFTISNGGVFGSMLSTPIINMPQSAILGMHTIKNRPVVVNNEIVIRPVMYLALTYDHRLLDGREAVQFLCAIKDYIENPNLMLIDC</sequence>
<evidence type="ECO:0000256" key="6">
    <source>
        <dbReference type="ARBA" id="ARBA00022679"/>
    </source>
</evidence>
<dbReference type="InterPro" id="IPR000089">
    <property type="entry name" value="Biotin_lipoyl"/>
</dbReference>
<keyword evidence="14" id="KW-1185">Reference proteome</keyword>
<dbReference type="PANTHER" id="PTHR43416">
    <property type="entry name" value="DIHYDROLIPOYLLYSINE-RESIDUE SUCCINYLTRANSFERASE COMPONENT OF 2-OXOGLUTARATE DEHYDROGENASE COMPLEX, MITOCHONDRIAL-RELATED"/>
    <property type="match status" value="1"/>
</dbReference>
<reference evidence="13 14" key="1">
    <citation type="journal article" date="2002" name="Nature">
        <title>Genome sequence and comparative analysis of the model rodent malaria parasite Plasmodium yoelii yoelii.</title>
        <authorList>
            <person name="Carlton J.M."/>
            <person name="Angiuoli S.V."/>
            <person name="Suh B.B."/>
            <person name="Kooij T.W."/>
            <person name="Pertea M."/>
            <person name="Silva J.C."/>
            <person name="Ermolaeva M.D."/>
            <person name="Allen J.E."/>
            <person name="Selengut J.D."/>
            <person name="Koo H.L."/>
            <person name="Peterson J.D."/>
            <person name="Pop M."/>
            <person name="Kosack D.S."/>
            <person name="Shumway M.F."/>
            <person name="Bidwell S.L."/>
            <person name="Shallom S.J."/>
            <person name="van Aken S.E."/>
            <person name="Riedmuller S.B."/>
            <person name="Feldblyum T.V."/>
            <person name="Cho J.K."/>
            <person name="Quackenbush J."/>
            <person name="Sedegah M."/>
            <person name="Shoaibi A."/>
            <person name="Cummings L.M."/>
            <person name="Florens L."/>
            <person name="Yates J.R."/>
            <person name="Raine J.D."/>
            <person name="Sinden R.E."/>
            <person name="Harris M.A."/>
            <person name="Cunningham D.A."/>
            <person name="Preiser P.R."/>
            <person name="Bergman L.W."/>
            <person name="Vaidya A.B."/>
            <person name="van Lin L.H."/>
            <person name="Janse C.J."/>
            <person name="Waters A.P."/>
            <person name="Smith H.O."/>
            <person name="White O.R."/>
            <person name="Salzberg S.L."/>
            <person name="Venter J.C."/>
            <person name="Fraser C.M."/>
            <person name="Hoffman S.L."/>
            <person name="Gardner M.J."/>
            <person name="Carucci D.J."/>
        </authorList>
    </citation>
    <scope>NUCLEOTIDE SEQUENCE [LARGE SCALE GENOMIC DNA]</scope>
    <source>
        <strain evidence="13 14">17XNL</strain>
    </source>
</reference>
<dbReference type="CDD" id="cd06849">
    <property type="entry name" value="lipoyl_domain"/>
    <property type="match status" value="1"/>
</dbReference>
<evidence type="ECO:0000256" key="4">
    <source>
        <dbReference type="ARBA" id="ARBA00012945"/>
    </source>
</evidence>
<dbReference type="PANTHER" id="PTHR43416:SF5">
    <property type="entry name" value="DIHYDROLIPOYLLYSINE-RESIDUE SUCCINYLTRANSFERASE COMPONENT OF 2-OXOGLUTARATE DEHYDROGENASE COMPLEX, MITOCHONDRIAL"/>
    <property type="match status" value="1"/>
</dbReference>
<feature type="compositionally biased region" description="Low complexity" evidence="11">
    <location>
        <begin position="631"/>
        <end position="645"/>
    </location>
</feature>
<dbReference type="Gene3D" id="2.40.50.100">
    <property type="match status" value="1"/>
</dbReference>
<feature type="compositionally biased region" description="Basic residues" evidence="11">
    <location>
        <begin position="281"/>
        <end position="295"/>
    </location>
</feature>
<evidence type="ECO:0000256" key="10">
    <source>
        <dbReference type="SAM" id="Coils"/>
    </source>
</evidence>
<dbReference type="FunCoup" id="Q7RIU5">
    <property type="interactions" value="5"/>
</dbReference>
<evidence type="ECO:0000256" key="3">
    <source>
        <dbReference type="ARBA" id="ARBA00007317"/>
    </source>
</evidence>
<feature type="coiled-coil region" evidence="10">
    <location>
        <begin position="8"/>
        <end position="82"/>
    </location>
</feature>
<feature type="region of interest" description="Disordered" evidence="11">
    <location>
        <begin position="683"/>
        <end position="751"/>
    </location>
</feature>
<comment type="similarity">
    <text evidence="3">Belongs to the 2-oxoacid dehydrogenase family.</text>
</comment>
<dbReference type="UniPathway" id="UPA00868">
    <property type="reaction ID" value="UER00840"/>
</dbReference>
<feature type="region of interest" description="Disordered" evidence="11">
    <location>
        <begin position="622"/>
        <end position="667"/>
    </location>
</feature>
<keyword evidence="8" id="KW-0012">Acyltransferase</keyword>
<dbReference type="PROSITE" id="PS50968">
    <property type="entry name" value="BIOTINYL_LIPOYL"/>
    <property type="match status" value="1"/>
</dbReference>
<name>Q7RIU5_PLAYO</name>
<organism evidence="13 14">
    <name type="scientific">Plasmodium yoelii yoelii</name>
    <dbReference type="NCBI Taxonomy" id="73239"/>
    <lineage>
        <taxon>Eukaryota</taxon>
        <taxon>Sar</taxon>
        <taxon>Alveolata</taxon>
        <taxon>Apicomplexa</taxon>
        <taxon>Aconoidasida</taxon>
        <taxon>Haemosporida</taxon>
        <taxon>Plasmodiidae</taxon>
        <taxon>Plasmodium</taxon>
        <taxon>Plasmodium (Vinckeia)</taxon>
    </lineage>
</organism>
<keyword evidence="6" id="KW-0808">Transferase</keyword>
<dbReference type="GO" id="GO:0045252">
    <property type="term" value="C:oxoglutarate dehydrogenase complex"/>
    <property type="evidence" value="ECO:0007669"/>
    <property type="project" value="InterPro"/>
</dbReference>
<dbReference type="InterPro" id="IPR006255">
    <property type="entry name" value="SucB"/>
</dbReference>
<feature type="compositionally biased region" description="Basic and acidic residues" evidence="11">
    <location>
        <begin position="720"/>
        <end position="737"/>
    </location>
</feature>